<evidence type="ECO:0000313" key="2">
    <source>
        <dbReference type="Proteomes" id="UP001153678"/>
    </source>
</evidence>
<comment type="caution">
    <text evidence="1">The sequence shown here is derived from an EMBL/GenBank/DDBJ whole genome shotgun (WGS) entry which is preliminary data.</text>
</comment>
<sequence>INPVIKIIINKIKLEYLDFNDNEKLLLRKNLNNFLIETPFELNDSIGAHELAN</sequence>
<evidence type="ECO:0000313" key="1">
    <source>
        <dbReference type="EMBL" id="CAI2197958.1"/>
    </source>
</evidence>
<gene>
    <name evidence="1" type="ORF">FWILDA_LOCUS18335</name>
</gene>
<dbReference type="EMBL" id="CAMKVN010017473">
    <property type="protein sequence ID" value="CAI2197958.1"/>
    <property type="molecule type" value="Genomic_DNA"/>
</dbReference>
<dbReference type="AlphaFoldDB" id="A0A9W4X2U7"/>
<protein>
    <submittedName>
        <fullName evidence="1">16437_t:CDS:1</fullName>
    </submittedName>
</protein>
<keyword evidence="2" id="KW-1185">Reference proteome</keyword>
<reference evidence="1" key="1">
    <citation type="submission" date="2022-08" db="EMBL/GenBank/DDBJ databases">
        <authorList>
            <person name="Kallberg Y."/>
            <person name="Tangrot J."/>
            <person name="Rosling A."/>
        </authorList>
    </citation>
    <scope>NUCLEOTIDE SEQUENCE</scope>
    <source>
        <strain evidence="1">Wild A</strain>
    </source>
</reference>
<proteinExistence type="predicted"/>
<organism evidence="1 2">
    <name type="scientific">Funneliformis geosporum</name>
    <dbReference type="NCBI Taxonomy" id="1117311"/>
    <lineage>
        <taxon>Eukaryota</taxon>
        <taxon>Fungi</taxon>
        <taxon>Fungi incertae sedis</taxon>
        <taxon>Mucoromycota</taxon>
        <taxon>Glomeromycotina</taxon>
        <taxon>Glomeromycetes</taxon>
        <taxon>Glomerales</taxon>
        <taxon>Glomeraceae</taxon>
        <taxon>Funneliformis</taxon>
    </lineage>
</organism>
<dbReference type="Proteomes" id="UP001153678">
    <property type="component" value="Unassembled WGS sequence"/>
</dbReference>
<name>A0A9W4X2U7_9GLOM</name>
<feature type="non-terminal residue" evidence="1">
    <location>
        <position position="53"/>
    </location>
</feature>
<feature type="non-terminal residue" evidence="1">
    <location>
        <position position="1"/>
    </location>
</feature>
<accession>A0A9W4X2U7</accession>